<dbReference type="EMBL" id="CP002068">
    <property type="protein sequence ID" value="ADJ17263.1"/>
    <property type="molecule type" value="Genomic_DNA"/>
</dbReference>
<dbReference type="KEGG" id="hje:HacjB3_19643"/>
<sequence>MLQDLSIFFEFSELAVHCLPSAADLIGHLLRGLRSRHSIPSPEDTENPFFSDLFSVPAVFGSLAFHGWMYSSLLYIPVAH</sequence>
<reference evidence="1 2" key="1">
    <citation type="journal article" date="2010" name="J. Bacteriol.">
        <title>Complete genome sequence of Halalkalicoccus jeotgali B3(T), an extremely halophilic archaeon.</title>
        <authorList>
            <person name="Roh S.W."/>
            <person name="Nam Y.D."/>
            <person name="Nam S.H."/>
            <person name="Choi S.H."/>
            <person name="Park H.S."/>
            <person name="Bae J.W."/>
        </authorList>
    </citation>
    <scope>NUCLEOTIDE SEQUENCE [LARGE SCALE GENOMIC DNA]</scope>
    <source>
        <strain evidence="2">DSM 18796 / CECT 7217 / JCM 14584 / KCTC 4019 / B3</strain>
        <plasmid evidence="2">6</plasmid>
    </source>
</reference>
<dbReference type="AlphaFoldDB" id="D8JDB1"/>
<dbReference type="Proteomes" id="UP000000390">
    <property type="component" value="Plasmid 6"/>
</dbReference>
<protein>
    <submittedName>
        <fullName evidence="1">Uncharacterized protein</fullName>
    </submittedName>
</protein>
<evidence type="ECO:0000313" key="2">
    <source>
        <dbReference type="Proteomes" id="UP000000390"/>
    </source>
</evidence>
<accession>D8JDB1</accession>
<geneLocation type="plasmid" evidence="1 2">
    <name>6</name>
</geneLocation>
<keyword evidence="1" id="KW-0614">Plasmid</keyword>
<proteinExistence type="predicted"/>
<dbReference type="HOGENOM" id="CLU_2581278_0_0_2"/>
<name>D8JDB1_HALJB</name>
<gene>
    <name evidence="1" type="ordered locus">HacjB3_19643</name>
</gene>
<evidence type="ECO:0000313" key="1">
    <source>
        <dbReference type="EMBL" id="ADJ17263.1"/>
    </source>
</evidence>
<organism evidence="1 2">
    <name type="scientific">Halalkalicoccus jeotgali (strain DSM 18796 / CECT 7217 / JCM 14584 / KCTC 4019 / B3)</name>
    <dbReference type="NCBI Taxonomy" id="795797"/>
    <lineage>
        <taxon>Archaea</taxon>
        <taxon>Methanobacteriati</taxon>
        <taxon>Methanobacteriota</taxon>
        <taxon>Stenosarchaea group</taxon>
        <taxon>Halobacteria</taxon>
        <taxon>Halobacteriales</taxon>
        <taxon>Halococcaceae</taxon>
        <taxon>Halalkalicoccus</taxon>
    </lineage>
</organism>